<keyword evidence="2" id="KW-1133">Transmembrane helix</keyword>
<dbReference type="Gene3D" id="3.40.390.10">
    <property type="entry name" value="Collagenase (Catalytic Domain)"/>
    <property type="match status" value="1"/>
</dbReference>
<dbReference type="SMART" id="SM00235">
    <property type="entry name" value="ZnMc"/>
    <property type="match status" value="1"/>
</dbReference>
<evidence type="ECO:0000256" key="2">
    <source>
        <dbReference type="SAM" id="Phobius"/>
    </source>
</evidence>
<dbReference type="EMBL" id="MSSM01000007">
    <property type="protein sequence ID" value="RXT27810.1"/>
    <property type="molecule type" value="Genomic_DNA"/>
</dbReference>
<keyword evidence="1" id="KW-0732">Signal</keyword>
<dbReference type="InterPro" id="IPR038200">
    <property type="entry name" value="GW_dom_sf"/>
</dbReference>
<dbReference type="Pfam" id="PF13457">
    <property type="entry name" value="GW"/>
    <property type="match status" value="2"/>
</dbReference>
<reference evidence="5" key="2">
    <citation type="submission" date="2022-10" db="EMBL/GenBank/DDBJ databases">
        <title>Comparative genomic analysis and in-vitro probiotic properties of the potential probiotic L. chiayiensis AACE 3.</title>
        <authorList>
            <person name="Kang X."/>
        </authorList>
    </citation>
    <scope>NUCLEOTIDE SEQUENCE</scope>
    <source>
        <strain evidence="5">AACE 3</strain>
    </source>
</reference>
<dbReference type="EMBL" id="CP107523">
    <property type="protein sequence ID" value="UYN55904.1"/>
    <property type="molecule type" value="Genomic_DNA"/>
</dbReference>
<dbReference type="InterPro" id="IPR006026">
    <property type="entry name" value="Peptidase_Metallo"/>
</dbReference>
<dbReference type="InterPro" id="IPR024079">
    <property type="entry name" value="MetalloPept_cat_dom_sf"/>
</dbReference>
<dbReference type="GO" id="GO:0006508">
    <property type="term" value="P:proteolysis"/>
    <property type="evidence" value="ECO:0007669"/>
    <property type="project" value="InterPro"/>
</dbReference>
<proteinExistence type="predicted"/>
<evidence type="ECO:0000313" key="6">
    <source>
        <dbReference type="Proteomes" id="UP000290475"/>
    </source>
</evidence>
<reference evidence="4 6" key="1">
    <citation type="submission" date="2017-01" db="EMBL/GenBank/DDBJ databases">
        <title>Lactobacillus chiayiensis sp. nov., a lactic acid bacterium isolated from compost.</title>
        <authorList>
            <person name="Huang C.-H."/>
        </authorList>
    </citation>
    <scope>NUCLEOTIDE SEQUENCE [LARGE SCALE GENOMIC DNA]</scope>
    <source>
        <strain evidence="4">Chh01</strain>
        <strain evidence="6">chh01</strain>
    </source>
</reference>
<sequence>MVGGRSKSTNRIVNIIVIILMAFSGSWLNLQTSLVPQTVQADENETDVFKDGPAYDVPTATKVNYKAVVKHNWNLLDKPFTEPGYQTIGYYSSVIGANYIGTKVTISERVKDFSTYADLITLPSGKSYWVDDHSLTITSDIYQNGPALNLPNAKIVSYKAKVVADWNLCSQPWDTLTYFSNVNGKNYVGQTVTVTREIDRGNGVIAVLVTLPDNSSYWVDKNSLAVTYQVLSKEKYQVDGSDPSYWQDFRSDGSRIYTIKPTVTDYPIYEDTFGNGHILGYSSNLVGTYYLANEVETILNPSGTKTTAVHISNDNINWYWVDKDALSFGQDGYKTAYEGLIGNGSNGAIKYWIETDDPLANEIQAAIDKWNSEIPGLFEKADSPSNVNINFEEKSLANPNSWASTVHYGSANIVTIELNTTGAASLITNKYIDSQGTANIIEHEIGHALGLGHSGADGASWSFYTTPSNLMYIASDGRSDNYNTIPKTMVDAIRFIRSLGWTYVGQPNNEQSSLRAFNGGRWFVIN</sequence>
<evidence type="ECO:0000259" key="3">
    <source>
        <dbReference type="PROSITE" id="PS51780"/>
    </source>
</evidence>
<evidence type="ECO:0000256" key="1">
    <source>
        <dbReference type="ARBA" id="ARBA00022729"/>
    </source>
</evidence>
<dbReference type="SUPFAM" id="SSF55486">
    <property type="entry name" value="Metalloproteases ('zincins'), catalytic domain"/>
    <property type="match status" value="1"/>
</dbReference>
<dbReference type="GO" id="GO:0008237">
    <property type="term" value="F:metallopeptidase activity"/>
    <property type="evidence" value="ECO:0007669"/>
    <property type="project" value="InterPro"/>
</dbReference>
<dbReference type="AlphaFoldDB" id="A0A4V1P2K2"/>
<dbReference type="Gene3D" id="2.30.30.170">
    <property type="match status" value="2"/>
</dbReference>
<keyword evidence="2" id="KW-0472">Membrane</keyword>
<keyword evidence="2" id="KW-0812">Transmembrane</keyword>
<dbReference type="SUPFAM" id="SSF82057">
    <property type="entry name" value="Prokaryotic SH3-related domain"/>
    <property type="match status" value="1"/>
</dbReference>
<dbReference type="InterPro" id="IPR025987">
    <property type="entry name" value="GW_dom"/>
</dbReference>
<organism evidence="4 6">
    <name type="scientific">Lacticaseibacillus chiayiensis</name>
    <dbReference type="NCBI Taxonomy" id="2100821"/>
    <lineage>
        <taxon>Bacteria</taxon>
        <taxon>Bacillati</taxon>
        <taxon>Bacillota</taxon>
        <taxon>Bacilli</taxon>
        <taxon>Lactobacillales</taxon>
        <taxon>Lactobacillaceae</taxon>
        <taxon>Lacticaseibacillus</taxon>
    </lineage>
</organism>
<name>A0A4V1P2K2_9LACO</name>
<dbReference type="Proteomes" id="UP001164790">
    <property type="component" value="Chromosome"/>
</dbReference>
<dbReference type="PROSITE" id="PS51780">
    <property type="entry name" value="GW"/>
    <property type="match status" value="1"/>
</dbReference>
<dbReference type="GO" id="GO:0008270">
    <property type="term" value="F:zinc ion binding"/>
    <property type="evidence" value="ECO:0007669"/>
    <property type="project" value="InterPro"/>
</dbReference>
<gene>
    <name evidence="4" type="ORF">BVJ53_04180</name>
    <name evidence="5" type="ORF">OFW50_10505</name>
</gene>
<keyword evidence="7" id="KW-1185">Reference proteome</keyword>
<evidence type="ECO:0000313" key="7">
    <source>
        <dbReference type="Proteomes" id="UP001164790"/>
    </source>
</evidence>
<feature type="domain" description="GW" evidence="3">
    <location>
        <begin position="152"/>
        <end position="229"/>
    </location>
</feature>
<dbReference type="Proteomes" id="UP000290475">
    <property type="component" value="Unassembled WGS sequence"/>
</dbReference>
<evidence type="ECO:0000313" key="5">
    <source>
        <dbReference type="EMBL" id="UYN55904.1"/>
    </source>
</evidence>
<accession>A0A4V1P2K2</accession>
<feature type="transmembrane region" description="Helical" evidence="2">
    <location>
        <begin position="12"/>
        <end position="30"/>
    </location>
</feature>
<dbReference type="RefSeq" id="WP_158280561.1">
    <property type="nucleotide sequence ID" value="NZ_CP107523.1"/>
</dbReference>
<evidence type="ECO:0000313" key="4">
    <source>
        <dbReference type="EMBL" id="RXT27810.1"/>
    </source>
</evidence>
<protein>
    <submittedName>
        <fullName evidence="5">GW dipeptide domain-containing protein</fullName>
    </submittedName>
</protein>